<dbReference type="PANTHER" id="PTHR38340">
    <property type="entry name" value="S-LAYER PROTEIN"/>
    <property type="match status" value="1"/>
</dbReference>
<dbReference type="InterPro" id="IPR018511">
    <property type="entry name" value="Hemolysin-typ_Ca-bd_CS"/>
</dbReference>
<dbReference type="PRINTS" id="PR01488">
    <property type="entry name" value="RTXTOXINA"/>
</dbReference>
<dbReference type="SUPFAM" id="SSF141072">
    <property type="entry name" value="CalX-like"/>
    <property type="match status" value="1"/>
</dbReference>
<dbReference type="RefSeq" id="WP_082645281.1">
    <property type="nucleotide sequence ID" value="NZ_CYTW01000004.1"/>
</dbReference>
<dbReference type="PROSITE" id="PS00330">
    <property type="entry name" value="HEMOLYSIN_CALCIUM"/>
    <property type="match status" value="3"/>
</dbReference>
<evidence type="ECO:0000256" key="2">
    <source>
        <dbReference type="ARBA" id="ARBA00004613"/>
    </source>
</evidence>
<dbReference type="GO" id="GO:0005509">
    <property type="term" value="F:calcium ion binding"/>
    <property type="evidence" value="ECO:0007669"/>
    <property type="project" value="InterPro"/>
</dbReference>
<dbReference type="Gene3D" id="2.60.40.2030">
    <property type="match status" value="1"/>
</dbReference>
<organism evidence="11 12">
    <name type="scientific">Shimia thalassica</name>
    <dbReference type="NCBI Taxonomy" id="1715693"/>
    <lineage>
        <taxon>Bacteria</taxon>
        <taxon>Pseudomonadati</taxon>
        <taxon>Pseudomonadota</taxon>
        <taxon>Alphaproteobacteria</taxon>
        <taxon>Rhodobacterales</taxon>
        <taxon>Roseobacteraceae</taxon>
    </lineage>
</organism>
<evidence type="ECO:0000259" key="10">
    <source>
        <dbReference type="Pfam" id="PF03160"/>
    </source>
</evidence>
<dbReference type="InterPro" id="IPR003995">
    <property type="entry name" value="RTX_toxin_determinant-A"/>
</dbReference>
<dbReference type="GO" id="GO:0016020">
    <property type="term" value="C:membrane"/>
    <property type="evidence" value="ECO:0007669"/>
    <property type="project" value="UniProtKB-SubCell"/>
</dbReference>
<dbReference type="SUPFAM" id="SSF51120">
    <property type="entry name" value="beta-Roll"/>
    <property type="match status" value="6"/>
</dbReference>
<evidence type="ECO:0000256" key="3">
    <source>
        <dbReference type="ARBA" id="ARBA00022525"/>
    </source>
</evidence>
<dbReference type="Proteomes" id="UP000051870">
    <property type="component" value="Unassembled WGS sequence"/>
</dbReference>
<dbReference type="InterPro" id="IPR003644">
    <property type="entry name" value="Calx_beta"/>
</dbReference>
<evidence type="ECO:0000256" key="6">
    <source>
        <dbReference type="ARBA" id="ARBA00022737"/>
    </source>
</evidence>
<dbReference type="GO" id="GO:0005576">
    <property type="term" value="C:extracellular region"/>
    <property type="evidence" value="ECO:0007669"/>
    <property type="project" value="UniProtKB-SubCell"/>
</dbReference>
<dbReference type="InterPro" id="IPR011049">
    <property type="entry name" value="Serralysin-like_metalloprot_C"/>
</dbReference>
<dbReference type="Pfam" id="PF00353">
    <property type="entry name" value="HemolysinCabind"/>
    <property type="match status" value="9"/>
</dbReference>
<evidence type="ECO:0000256" key="8">
    <source>
        <dbReference type="ARBA" id="ARBA00023026"/>
    </source>
</evidence>
<keyword evidence="3" id="KW-0964">Secreted</keyword>
<comment type="subcellular location">
    <subcellularLocation>
        <location evidence="1">Membrane</location>
    </subcellularLocation>
    <subcellularLocation>
        <location evidence="2">Secreted</location>
    </subcellularLocation>
</comment>
<keyword evidence="5" id="KW-0732">Signal</keyword>
<gene>
    <name evidence="11" type="primary">cya_21</name>
    <name evidence="11" type="ORF">PH7735_03232</name>
</gene>
<dbReference type="PRINTS" id="PR00313">
    <property type="entry name" value="CABNDNGRPT"/>
</dbReference>
<proteinExistence type="predicted"/>
<dbReference type="Pfam" id="PF03160">
    <property type="entry name" value="Calx-beta"/>
    <property type="match status" value="1"/>
</dbReference>
<keyword evidence="12" id="KW-1185">Reference proteome</keyword>
<keyword evidence="9" id="KW-0472">Membrane</keyword>
<dbReference type="GeneID" id="83883144"/>
<accession>A0A0P1IKQ0</accession>
<reference evidence="12" key="1">
    <citation type="submission" date="2015-09" db="EMBL/GenBank/DDBJ databases">
        <authorList>
            <person name="Rodrigo-Torres Lidia"/>
            <person name="Arahal R.David."/>
        </authorList>
    </citation>
    <scope>NUCLEOTIDE SEQUENCE [LARGE SCALE GENOMIC DNA]</scope>
    <source>
        <strain evidence="12">CECT 7735</strain>
    </source>
</reference>
<dbReference type="GO" id="GO:0007154">
    <property type="term" value="P:cell communication"/>
    <property type="evidence" value="ECO:0007669"/>
    <property type="project" value="InterPro"/>
</dbReference>
<dbReference type="STRING" id="1715693.PH7735_03232"/>
<dbReference type="EMBL" id="CYTW01000004">
    <property type="protein sequence ID" value="CUK08340.1"/>
    <property type="molecule type" value="Genomic_DNA"/>
</dbReference>
<keyword evidence="6" id="KW-0677">Repeat</keyword>
<evidence type="ECO:0000256" key="1">
    <source>
        <dbReference type="ARBA" id="ARBA00004370"/>
    </source>
</evidence>
<dbReference type="Gene3D" id="2.150.10.10">
    <property type="entry name" value="Serralysin-like metalloprotease, C-terminal"/>
    <property type="match status" value="8"/>
</dbReference>
<dbReference type="InterPro" id="IPR038081">
    <property type="entry name" value="CalX-like_sf"/>
</dbReference>
<evidence type="ECO:0000256" key="5">
    <source>
        <dbReference type="ARBA" id="ARBA00022729"/>
    </source>
</evidence>
<protein>
    <submittedName>
        <fullName evidence="11">Cyclolysin</fullName>
    </submittedName>
</protein>
<evidence type="ECO:0000313" key="12">
    <source>
        <dbReference type="Proteomes" id="UP000051870"/>
    </source>
</evidence>
<keyword evidence="8" id="KW-0843">Virulence</keyword>
<evidence type="ECO:0000256" key="4">
    <source>
        <dbReference type="ARBA" id="ARBA00022656"/>
    </source>
</evidence>
<dbReference type="PANTHER" id="PTHR38340:SF1">
    <property type="entry name" value="S-LAYER PROTEIN"/>
    <property type="match status" value="1"/>
</dbReference>
<keyword evidence="7" id="KW-0106">Calcium</keyword>
<evidence type="ECO:0000256" key="7">
    <source>
        <dbReference type="ARBA" id="ARBA00022837"/>
    </source>
</evidence>
<dbReference type="GO" id="GO:0090729">
    <property type="term" value="F:toxin activity"/>
    <property type="evidence" value="ECO:0007669"/>
    <property type="project" value="UniProtKB-KW"/>
</dbReference>
<evidence type="ECO:0000313" key="11">
    <source>
        <dbReference type="EMBL" id="CUK08340.1"/>
    </source>
</evidence>
<evidence type="ECO:0000256" key="9">
    <source>
        <dbReference type="ARBA" id="ARBA00023136"/>
    </source>
</evidence>
<name>A0A0P1IKQ0_9RHOB</name>
<keyword evidence="4" id="KW-0800">Toxin</keyword>
<feature type="domain" description="Calx-beta" evidence="10">
    <location>
        <begin position="680"/>
        <end position="783"/>
    </location>
</feature>
<dbReference type="InterPro" id="IPR001343">
    <property type="entry name" value="Hemolysn_Ca-bd"/>
</dbReference>
<sequence length="1609" mass="173516">MSLRELYDQLSVIGLIRIEAQVKQDFAFLGDIEIRHTNPIVDHFYSPYDISETIIRIEIIERISERIELAYAEDNYNQLLTELEGFSTANRVLFEEDIAAAGQAFTQGISDAGQSFGEILERHIHGAAGMWISVADLVLDTALSTSATVRATYNSVAGTFDTFRGFTGAVFNPKEAIDNISESVETTVDIFNTIVEQFIRALGGLRNDGFESTFEDVLQSVANSLNDLSGTHEQFQSVYDAFVATNDAKAFLAFLSSAESASELRDRIFIRDHLRQFEENEVLGQVVEDFFEILFRVAEILVVWEDITDLKSAAQSFESETPGARLIEASIDIKRWEIWSALSEFGGFIANRISHPGVAPVVSAISNAAEAFNEFRQTISITDTIDPLFDFFSEAPSAYESYLEQMQTALATYGGRVGPDWARDLFVVQNVDPSGGEFIGSEFDENITGSSVRDLIFAGDGNDLIFGEEGIDVLRGESGNDTIYGGDLGDEIFGDQNDDSIRGEAGNDTIKGGPGDDTLYGDQGNDTLEGEQGVDKLIGGPGRDVLVGGQSADRFVLETDPDGSIDTILDYNQGGTGVYSQYEGDTLDISELVGPEFSAGTNWQELLRLMPLSSGSGSRLEVNRVASVGGWETIAYLEGVMEGHTVGLTLIPESNSQQALVRVGHDTPEPVSGDWTITPSSQSTDENDGQFLTFEIERPDDQQSETVYVSTVQTYGSQNVNDYDPLLNQAVTFDAGQSRQTVRVVLQGDNIPEPNETFGLIVQSDQDHSVAQYLASASFEIRDQTPSVSELTDEDDYLQLNWEDAVGPYYGLEGDDTLVLDLSDSDYQQLYVSWGDRGALHFITDRSQPESREVVTYQFESFEIIAGDGDESISPNLYRDWIVRGNGGDDTITGALYGHNTLFGGPGSDSLRGYGGDILDGGEGFDTANVSVRRGFLEANHFTFDQNQSEYHYLPDGTVLRNIESLSFSADRSNAFDDHLTYRFNEDFLYEVAGVYNEPILNLGLGNDQVTLDFSRFSTSLETITSSSIASLWISTVHLDQGGHPGVPGTRGTTFAQVNEVERFEILGGNGDDRFVLAQGLGADTLWGGDGNDELSGGVGQDILLGGDGDDTLIAGSSADILDGGSGIDIVELDRSDSEIAFDIVFEDGLGGLQILEDTTILREVERLGITTGEQNDSFSLFLSNELSGLLVNIGRSVVDLGGGSDTAILDGSSLERSILVSAESFNGEDIQWLNYSVEGNYYRGEFHGSENFTFLGGSGDDRVYGSDLGEHLNTGDGHDWVHSRDGDDTIIGGRGNDTVDGGLGQDEYRFTGSFESYAVQQGESQGSLKFVSAHQTDLISNVEVFVFSDREHSFAELEAIAGREIIGSSHADTLEGGAGDDTIGGVWGDNLLRGFSGDDLIWSGGGHDIIDGGPGNDTLIGGQDSSDLRDVIYGGAGNDSIDGGYGNDELRGDAGNDTIAGGFGADTVIGGTGHDTLTGSAFADQVFGGDGDDFVNGGFGHDLVNGGAGADRFFHIGIFNHGSDWIQDYNAAEGDVLQFGIATATRSQFQINTAHTATAAGERSGDDNVEEAFVIYRPTGQIMWALVDGASQSSVNLQVGSNMFDLLA</sequence>
<dbReference type="InterPro" id="IPR050557">
    <property type="entry name" value="RTX_toxin/Mannuronan_C5-epim"/>
</dbReference>